<dbReference type="RefSeq" id="WP_146779959.1">
    <property type="nucleotide sequence ID" value="NZ_CP042434.1"/>
</dbReference>
<accession>A0A5B8VGH6</accession>
<dbReference type="EMBL" id="CP042434">
    <property type="protein sequence ID" value="QEC70697.1"/>
    <property type="molecule type" value="Genomic_DNA"/>
</dbReference>
<evidence type="ECO:0000313" key="3">
    <source>
        <dbReference type="EMBL" id="QEC70697.1"/>
    </source>
</evidence>
<evidence type="ECO:0000259" key="2">
    <source>
        <dbReference type="Pfam" id="PF11827"/>
    </source>
</evidence>
<feature type="signal peptide" evidence="1">
    <location>
        <begin position="1"/>
        <end position="19"/>
    </location>
</feature>
<evidence type="ECO:0000313" key="4">
    <source>
        <dbReference type="Proteomes" id="UP000321291"/>
    </source>
</evidence>
<feature type="domain" description="DUF3347" evidence="2">
    <location>
        <begin position="62"/>
        <end position="147"/>
    </location>
</feature>
<keyword evidence="1" id="KW-0732">Signal</keyword>
<dbReference type="KEGG" id="agi:FSB73_02315"/>
<dbReference type="InterPro" id="IPR021782">
    <property type="entry name" value="DUF3347"/>
</dbReference>
<sequence>MKKIFCFMLLLFMTTIVMAAGFTKNYGVDFTPVSNTNTNINTLAFKTSFNLVLPAQADSLIRVYLIVKNALVADNPSLVREAGKALVTTLKQLEKSADKNTFGKAGNAAIKSALLISNAADIKGQRSAFKDLSDSVYQLVKKNGSSSTLYFDYCPMAKASWLSDKKAIANPYYGKSMLSCGTVKETLNP</sequence>
<dbReference type="Pfam" id="PF11827">
    <property type="entry name" value="DUF3347"/>
    <property type="match status" value="1"/>
</dbReference>
<dbReference type="OrthoDB" id="5513217at2"/>
<proteinExistence type="predicted"/>
<reference evidence="3 4" key="1">
    <citation type="journal article" date="2017" name="Int. J. Syst. Evol. Microbiol.">
        <title>Arachidicoccus ginsenosidivorans sp. nov., with ginsenoside-converting activity isolated from ginseng cultivating soil.</title>
        <authorList>
            <person name="Siddiqi M.Z."/>
            <person name="Aslam Z."/>
            <person name="Im W.T."/>
        </authorList>
    </citation>
    <scope>NUCLEOTIDE SEQUENCE [LARGE SCALE GENOMIC DNA]</scope>
    <source>
        <strain evidence="3 4">Gsoil 809</strain>
    </source>
</reference>
<organism evidence="3 4">
    <name type="scientific">Arachidicoccus ginsenosidivorans</name>
    <dbReference type="NCBI Taxonomy" id="496057"/>
    <lineage>
        <taxon>Bacteria</taxon>
        <taxon>Pseudomonadati</taxon>
        <taxon>Bacteroidota</taxon>
        <taxon>Chitinophagia</taxon>
        <taxon>Chitinophagales</taxon>
        <taxon>Chitinophagaceae</taxon>
        <taxon>Arachidicoccus</taxon>
    </lineage>
</organism>
<name>A0A5B8VGH6_9BACT</name>
<dbReference type="AlphaFoldDB" id="A0A5B8VGH6"/>
<protein>
    <submittedName>
        <fullName evidence="3">DUF3347 domain-containing protein</fullName>
    </submittedName>
</protein>
<feature type="chain" id="PRO_5023049379" evidence="1">
    <location>
        <begin position="20"/>
        <end position="189"/>
    </location>
</feature>
<keyword evidence="4" id="KW-1185">Reference proteome</keyword>
<evidence type="ECO:0000256" key="1">
    <source>
        <dbReference type="SAM" id="SignalP"/>
    </source>
</evidence>
<gene>
    <name evidence="3" type="ORF">FSB73_02315</name>
</gene>
<dbReference type="Proteomes" id="UP000321291">
    <property type="component" value="Chromosome"/>
</dbReference>